<comment type="caution">
    <text evidence="1">The sequence shown here is derived from an EMBL/GenBank/DDBJ whole genome shotgun (WGS) entry which is preliminary data.</text>
</comment>
<evidence type="ECO:0000313" key="1">
    <source>
        <dbReference type="EMBL" id="PHQ30871.1"/>
    </source>
</evidence>
<name>A0A2G1VVX4_9FLAO</name>
<gene>
    <name evidence="1" type="ORF">CJ305_01175</name>
</gene>
<dbReference type="RefSeq" id="WP_099644410.1">
    <property type="nucleotide sequence ID" value="NZ_KZ319287.1"/>
</dbReference>
<protein>
    <submittedName>
        <fullName evidence="1">Uncharacterized protein</fullName>
    </submittedName>
</protein>
<sequence length="184" mass="21648">MKHFYPLIFVVLCTGCIPYKFAPKIKGDHIEVAHKFHRKLSREHAFIFEDTKDAGEFYDYLYYKLQPDPNLHPDDFPYNLPVNFNGQQAFLTFYEVERSTNTLNLIPLFIDGALQANDRETFLEDLYTSRVGRWYIVMILRDAEVNDMLNPQHPFHEEAKAYLSALKKEYFGTGHYPGLLMVKK</sequence>
<dbReference type="AlphaFoldDB" id="A0A2G1VVX4"/>
<proteinExistence type="predicted"/>
<accession>A0A2G1VVX4</accession>
<reference evidence="1 2" key="1">
    <citation type="submission" date="2017-08" db="EMBL/GenBank/DDBJ databases">
        <title>The whole genome shortgun sequences of strain Leeuwenhoekiella nanhaiensis G18 from the South China Sea.</title>
        <authorList>
            <person name="Liu Q."/>
        </authorList>
    </citation>
    <scope>NUCLEOTIDE SEQUENCE [LARGE SCALE GENOMIC DNA]</scope>
    <source>
        <strain evidence="1 2">G18</strain>
    </source>
</reference>
<evidence type="ECO:0000313" key="2">
    <source>
        <dbReference type="Proteomes" id="UP000229433"/>
    </source>
</evidence>
<dbReference type="OrthoDB" id="1164799at2"/>
<keyword evidence="2" id="KW-1185">Reference proteome</keyword>
<dbReference type="EMBL" id="NQXA01000001">
    <property type="protein sequence ID" value="PHQ30871.1"/>
    <property type="molecule type" value="Genomic_DNA"/>
</dbReference>
<dbReference type="Proteomes" id="UP000229433">
    <property type="component" value="Unassembled WGS sequence"/>
</dbReference>
<organism evidence="1 2">
    <name type="scientific">Leeuwenhoekiella nanhaiensis</name>
    <dbReference type="NCBI Taxonomy" id="1655491"/>
    <lineage>
        <taxon>Bacteria</taxon>
        <taxon>Pseudomonadati</taxon>
        <taxon>Bacteroidota</taxon>
        <taxon>Flavobacteriia</taxon>
        <taxon>Flavobacteriales</taxon>
        <taxon>Flavobacteriaceae</taxon>
        <taxon>Leeuwenhoekiella</taxon>
    </lineage>
</organism>